<feature type="signal peptide" evidence="1">
    <location>
        <begin position="1"/>
        <end position="29"/>
    </location>
</feature>
<dbReference type="AlphaFoldDB" id="A0A194XT92"/>
<evidence type="ECO:0000313" key="2">
    <source>
        <dbReference type="EMBL" id="KUJ23269.1"/>
    </source>
</evidence>
<dbReference type="RefSeq" id="XP_018077624.1">
    <property type="nucleotide sequence ID" value="XM_018213998.1"/>
</dbReference>
<organism evidence="2 3">
    <name type="scientific">Mollisia scopiformis</name>
    <name type="common">Conifer needle endophyte fungus</name>
    <name type="synonym">Phialocephala scopiformis</name>
    <dbReference type="NCBI Taxonomy" id="149040"/>
    <lineage>
        <taxon>Eukaryota</taxon>
        <taxon>Fungi</taxon>
        <taxon>Dikarya</taxon>
        <taxon>Ascomycota</taxon>
        <taxon>Pezizomycotina</taxon>
        <taxon>Leotiomycetes</taxon>
        <taxon>Helotiales</taxon>
        <taxon>Mollisiaceae</taxon>
        <taxon>Mollisia</taxon>
    </lineage>
</organism>
<sequence length="120" mass="13299">MMYVHIFALQLFPVVILCILGPQAPSSTAGGNIKAENLVVGRYATSVQYLDEATFHVLDLYLNAQANQTPSNGGQHEHADRLQHPSSIYHCSVPDNFIACSALNPSHHVIRSYHLQHRHS</sequence>
<protein>
    <recommendedName>
        <fullName evidence="4">Secreted protein</fullName>
    </recommendedName>
</protein>
<dbReference type="EMBL" id="KQ947405">
    <property type="protein sequence ID" value="KUJ23269.1"/>
    <property type="molecule type" value="Genomic_DNA"/>
</dbReference>
<reference evidence="2 3" key="1">
    <citation type="submission" date="2015-10" db="EMBL/GenBank/DDBJ databases">
        <title>Full genome of DAOMC 229536 Phialocephala scopiformis, a fungal endophyte of spruce producing the potent anti-insectan compound rugulosin.</title>
        <authorList>
            <consortium name="DOE Joint Genome Institute"/>
            <person name="Walker A.K."/>
            <person name="Frasz S.L."/>
            <person name="Seifert K.A."/>
            <person name="Miller J.D."/>
            <person name="Mondo S.J."/>
            <person name="Labutti K."/>
            <person name="Lipzen A."/>
            <person name="Dockter R."/>
            <person name="Kennedy M."/>
            <person name="Grigoriev I.V."/>
            <person name="Spatafora J.W."/>
        </authorList>
    </citation>
    <scope>NUCLEOTIDE SEQUENCE [LARGE SCALE GENOMIC DNA]</scope>
    <source>
        <strain evidence="2 3">CBS 120377</strain>
    </source>
</reference>
<dbReference type="GeneID" id="28823724"/>
<dbReference type="Proteomes" id="UP000070700">
    <property type="component" value="Unassembled WGS sequence"/>
</dbReference>
<proteinExistence type="predicted"/>
<keyword evidence="1" id="KW-0732">Signal</keyword>
<evidence type="ECO:0000313" key="3">
    <source>
        <dbReference type="Proteomes" id="UP000070700"/>
    </source>
</evidence>
<dbReference type="KEGG" id="psco:LY89DRAFT_680045"/>
<evidence type="ECO:0008006" key="4">
    <source>
        <dbReference type="Google" id="ProtNLM"/>
    </source>
</evidence>
<accession>A0A194XT92</accession>
<name>A0A194XT92_MOLSC</name>
<feature type="chain" id="PRO_5008268645" description="Secreted protein" evidence="1">
    <location>
        <begin position="30"/>
        <end position="120"/>
    </location>
</feature>
<keyword evidence="3" id="KW-1185">Reference proteome</keyword>
<dbReference type="InParanoid" id="A0A194XT92"/>
<gene>
    <name evidence="2" type="ORF">LY89DRAFT_680045</name>
</gene>
<evidence type="ECO:0000256" key="1">
    <source>
        <dbReference type="SAM" id="SignalP"/>
    </source>
</evidence>